<keyword evidence="2" id="KW-0378">Hydrolase</keyword>
<keyword evidence="5" id="KW-0175">Coiled coil</keyword>
<dbReference type="PANTHER" id="PTHR10751">
    <property type="entry name" value="GUANYLATE BINDING PROTEIN"/>
    <property type="match status" value="1"/>
</dbReference>
<feature type="domain" description="GB1/RHD3-type G" evidence="7">
    <location>
        <begin position="224"/>
        <end position="515"/>
    </location>
</feature>
<evidence type="ECO:0000313" key="9">
    <source>
        <dbReference type="Proteomes" id="UP000570595"/>
    </source>
</evidence>
<dbReference type="SUPFAM" id="SSF57662">
    <property type="entry name" value="Ferredoxin thioredoxin reductase (FTR), catalytic beta chain"/>
    <property type="match status" value="1"/>
</dbReference>
<dbReference type="GO" id="GO:0003924">
    <property type="term" value="F:GTPase activity"/>
    <property type="evidence" value="ECO:0007669"/>
    <property type="project" value="InterPro"/>
</dbReference>
<dbReference type="Gene3D" id="3.40.50.300">
    <property type="entry name" value="P-loop containing nucleotide triphosphate hydrolases"/>
    <property type="match status" value="1"/>
</dbReference>
<dbReference type="GO" id="GO:0016730">
    <property type="term" value="F:oxidoreductase activity, acting on iron-sulfur proteins as donors"/>
    <property type="evidence" value="ECO:0007669"/>
    <property type="project" value="InterPro"/>
</dbReference>
<dbReference type="InterPro" id="IPR003191">
    <property type="entry name" value="Guanylate-bd/ATL_C"/>
</dbReference>
<name>A0A7J6M9D1_PEROL</name>
<dbReference type="GO" id="GO:0005525">
    <property type="term" value="F:GTP binding"/>
    <property type="evidence" value="ECO:0007669"/>
    <property type="project" value="UniProtKB-KW"/>
</dbReference>
<dbReference type="OrthoDB" id="2135133at2759"/>
<dbReference type="Pfam" id="PF02841">
    <property type="entry name" value="GBP_C"/>
    <property type="match status" value="1"/>
</dbReference>
<evidence type="ECO:0000256" key="2">
    <source>
        <dbReference type="ARBA" id="ARBA00022801"/>
    </source>
</evidence>
<dbReference type="InterPro" id="IPR030386">
    <property type="entry name" value="G_GB1_RHD3_dom"/>
</dbReference>
<dbReference type="SUPFAM" id="SSF48340">
    <property type="entry name" value="Interferon-induced guanylate-binding protein 1 (GBP1), C-terminal domain"/>
    <property type="match status" value="1"/>
</dbReference>
<gene>
    <name evidence="8" type="ORF">FOZ61_007703</name>
</gene>
<dbReference type="InterPro" id="IPR036543">
    <property type="entry name" value="Guanylate-bd_C_sf"/>
</dbReference>
<evidence type="ECO:0000313" key="8">
    <source>
        <dbReference type="EMBL" id="KAF4667810.1"/>
    </source>
</evidence>
<dbReference type="EMBL" id="JABAHT010000048">
    <property type="protein sequence ID" value="KAF4667810.1"/>
    <property type="molecule type" value="Genomic_DNA"/>
</dbReference>
<organism evidence="8 9">
    <name type="scientific">Perkinsus olseni</name>
    <name type="common">Perkinsus atlanticus</name>
    <dbReference type="NCBI Taxonomy" id="32597"/>
    <lineage>
        <taxon>Eukaryota</taxon>
        <taxon>Sar</taxon>
        <taxon>Alveolata</taxon>
        <taxon>Perkinsozoa</taxon>
        <taxon>Perkinsea</taxon>
        <taxon>Perkinsida</taxon>
        <taxon>Perkinsidae</taxon>
        <taxon>Perkinsus</taxon>
    </lineage>
</organism>
<proteinExistence type="inferred from homology"/>
<protein>
    <recommendedName>
        <fullName evidence="7">GB1/RHD3-type G domain-containing protein</fullName>
    </recommendedName>
</protein>
<dbReference type="Gene3D" id="1.20.1000.10">
    <property type="entry name" value="Guanylate-binding protein, C-terminal domain"/>
    <property type="match status" value="1"/>
</dbReference>
<dbReference type="AlphaFoldDB" id="A0A7J6M9D1"/>
<dbReference type="InterPro" id="IPR004209">
    <property type="entry name" value="FTR_bsu"/>
</dbReference>
<dbReference type="Pfam" id="PF02263">
    <property type="entry name" value="GBP"/>
    <property type="match status" value="1"/>
</dbReference>
<dbReference type="PROSITE" id="PS51715">
    <property type="entry name" value="G_GB1_RHD3"/>
    <property type="match status" value="1"/>
</dbReference>
<dbReference type="InterPro" id="IPR027417">
    <property type="entry name" value="P-loop_NTPase"/>
</dbReference>
<comment type="similarity">
    <text evidence="4">Belongs to the TRAFAC class dynamin-like GTPase superfamily. GB1/RHD3 GTPase family.</text>
</comment>
<evidence type="ECO:0000256" key="6">
    <source>
        <dbReference type="SAM" id="MobiDB-lite"/>
    </source>
</evidence>
<feature type="coiled-coil region" evidence="5">
    <location>
        <begin position="710"/>
        <end position="748"/>
    </location>
</feature>
<evidence type="ECO:0000256" key="5">
    <source>
        <dbReference type="SAM" id="Coils"/>
    </source>
</evidence>
<keyword evidence="3" id="KW-0342">GTP-binding</keyword>
<accession>A0A7J6M9D1</accession>
<dbReference type="SUPFAM" id="SSF52540">
    <property type="entry name" value="P-loop containing nucleoside triphosphate hydrolases"/>
    <property type="match status" value="1"/>
</dbReference>
<evidence type="ECO:0000259" key="7">
    <source>
        <dbReference type="PROSITE" id="PS51715"/>
    </source>
</evidence>
<dbReference type="InterPro" id="IPR036644">
    <property type="entry name" value="FTR_bsu_sf"/>
</dbReference>
<reference evidence="8 9" key="1">
    <citation type="submission" date="2020-04" db="EMBL/GenBank/DDBJ databases">
        <title>Perkinsus olseni comparative genomics.</title>
        <authorList>
            <person name="Bogema D.R."/>
        </authorList>
    </citation>
    <scope>NUCLEOTIDE SEQUENCE [LARGE SCALE GENOMIC DNA]</scope>
    <source>
        <strain evidence="8">ATCC PRA-179</strain>
    </source>
</reference>
<evidence type="ECO:0000256" key="1">
    <source>
        <dbReference type="ARBA" id="ARBA00022741"/>
    </source>
</evidence>
<evidence type="ECO:0000256" key="3">
    <source>
        <dbReference type="ARBA" id="ARBA00023134"/>
    </source>
</evidence>
<dbReference type="Proteomes" id="UP000570595">
    <property type="component" value="Unassembled WGS sequence"/>
</dbReference>
<dbReference type="InterPro" id="IPR015894">
    <property type="entry name" value="Guanylate-bd_N"/>
</dbReference>
<feature type="region of interest" description="Disordered" evidence="6">
    <location>
        <begin position="796"/>
        <end position="820"/>
    </location>
</feature>
<dbReference type="Pfam" id="PF02943">
    <property type="entry name" value="FeThRed_B"/>
    <property type="match status" value="1"/>
</dbReference>
<sequence>MSRLSRRSALAGLLFLLTSTLFILYTITPTFLYPIGKARTPAFLSPNSWPAAYHYASTALKGCGLAASAALALRALIRHRSTATSGPGAMQRREDEARRVMAKFAEKYARRTGTKFCRDRRVTARVIKGLAQHKVELGAPLCPCRDYDDKKAEGQFAMDIDSLSSHSSDITLVIDPLPGAGSSQPVWRKGEPMQLLSLAQGEGGGERVTVCPEARDYFLRSVGNRPVAVAVVCGLYRTGKSYLLNLLSNNMASGEEEGDTASDDNQHQHAAFTVGSTVNACTSGIWMWASSSSGGSDNGPVYILLDCEGSGNVEHDRDHDSILFALGTLLSGYFIYNSKGVIDEGAIQTLSVVTSLAQHIQNAQHQEGSDGSPSVVATAPHFLWVLRDFVLALEDQNGRPISAQEYLEIALSDKSSVAAYRSQESRDCREKLCKYAVVALPLSLFTHRDCIALVTPVIDEEKLQALDTVPYHQLRGEFRDQIELMKRKVFRDCAPKTINGVPVTGVTFARLLDQYVHSINSKEVPRVGSVWQALQAQEGERVVGECADEYRAVVRNRVEPLLPVSEVDLAAELKALRQEVYAQFKRESLGERKIISQYREQLKDLMDDLDNKVTERNEVMGREWCVRLLKRLWQPIAERLDAYDDTEGYSLDDGISEFTRALSELRESYQKEARGPTAVVMETYSKWITPKQEQGLVKLTRRQQEAAAQRAVMMERERAMEEERQRAERELEERRAREQQEREEYRIERTEKMRLDVKELADNIDGIDTPSLVEEEETDESQRRMTDDIQAEITELRTTLDDRDRKGRGRRPTSSSTSAAAACCRCTIM</sequence>
<comment type="caution">
    <text evidence="8">The sequence shown here is derived from an EMBL/GenBank/DDBJ whole genome shotgun (WGS) entry which is preliminary data.</text>
</comment>
<feature type="compositionally biased region" description="Basic and acidic residues" evidence="6">
    <location>
        <begin position="796"/>
        <end position="805"/>
    </location>
</feature>
<evidence type="ECO:0000256" key="4">
    <source>
        <dbReference type="PROSITE-ProRule" id="PRU01052"/>
    </source>
</evidence>
<dbReference type="Gene3D" id="3.90.460.10">
    <property type="entry name" value="Ferredoxin thioredoxin reductase catalytic beta subunit"/>
    <property type="match status" value="1"/>
</dbReference>
<keyword evidence="1" id="KW-0547">Nucleotide-binding</keyword>